<dbReference type="InterPro" id="IPR000073">
    <property type="entry name" value="AB_hydrolase_1"/>
</dbReference>
<sequence>MTEAPLQKQFANVRGRRMAYHERGSGTPVLFLHGNPTSSYLWRDVIPELEGLGRLMAPDLIGMGDSDKLPDPGPDSYRFTTHRDYLDALIDVLIGPSEPIFLVVHDWGSALGFDWANRHRDRVLGIAYMEAIVRPISGWDDWSPSATPVFQGFRSDKGEAMILERNLFVERVLPGSVQRKLTEAEMAEYRKPFTRPEDRWPTLTWPRQIPIGGEPADVVAIVADYAQWMAQNDIPKLFVNADPGAILIGASREFCRSWKAQTEITVPGSHFIQEDSGPAIGRAVAQWIRTIQS</sequence>
<protein>
    <submittedName>
        <fullName evidence="2">Haloalkane dehalogenase</fullName>
        <ecNumber evidence="2">3.8.1.5</ecNumber>
    </submittedName>
</protein>
<dbReference type="EC" id="3.8.1.5" evidence="2"/>
<dbReference type="RefSeq" id="WP_044409531.1">
    <property type="nucleotide sequence ID" value="NZ_JXXE01000195.1"/>
</dbReference>
<evidence type="ECO:0000313" key="2">
    <source>
        <dbReference type="EMBL" id="KIZ44266.1"/>
    </source>
</evidence>
<dbReference type="AlphaFoldDB" id="A0A0D7EUF4"/>
<dbReference type="InterPro" id="IPR029058">
    <property type="entry name" value="AB_hydrolase_fold"/>
</dbReference>
<dbReference type="Gene3D" id="3.40.50.1820">
    <property type="entry name" value="alpha/beta hydrolase"/>
    <property type="match status" value="1"/>
</dbReference>
<accession>A0A0D7EUF4</accession>
<dbReference type="EMBL" id="JXXE01000195">
    <property type="protein sequence ID" value="KIZ44266.1"/>
    <property type="molecule type" value="Genomic_DNA"/>
</dbReference>
<gene>
    <name evidence="2" type="ORF">OO17_10085</name>
</gene>
<dbReference type="PATRIC" id="fig|1076.23.peg.1395"/>
<dbReference type="NCBIfam" id="NF002938">
    <property type="entry name" value="PRK03592.1"/>
    <property type="match status" value="1"/>
</dbReference>
<keyword evidence="2" id="KW-0378">Hydrolase</keyword>
<proteinExistence type="predicted"/>
<evidence type="ECO:0000259" key="1">
    <source>
        <dbReference type="Pfam" id="PF00561"/>
    </source>
</evidence>
<comment type="caution">
    <text evidence="2">The sequence shown here is derived from an EMBL/GenBank/DDBJ whole genome shotgun (WGS) entry which is preliminary data.</text>
</comment>
<dbReference type="SUPFAM" id="SSF53474">
    <property type="entry name" value="alpha/beta-Hydrolases"/>
    <property type="match status" value="1"/>
</dbReference>
<dbReference type="Proteomes" id="UP000032515">
    <property type="component" value="Unassembled WGS sequence"/>
</dbReference>
<dbReference type="Pfam" id="PF00561">
    <property type="entry name" value="Abhydrolase_1"/>
    <property type="match status" value="1"/>
</dbReference>
<organism evidence="2 3">
    <name type="scientific">Rhodopseudomonas palustris</name>
    <dbReference type="NCBI Taxonomy" id="1076"/>
    <lineage>
        <taxon>Bacteria</taxon>
        <taxon>Pseudomonadati</taxon>
        <taxon>Pseudomonadota</taxon>
        <taxon>Alphaproteobacteria</taxon>
        <taxon>Hyphomicrobiales</taxon>
        <taxon>Nitrobacteraceae</taxon>
        <taxon>Rhodopseudomonas</taxon>
    </lineage>
</organism>
<dbReference type="PANTHER" id="PTHR43329">
    <property type="entry name" value="EPOXIDE HYDROLASE"/>
    <property type="match status" value="1"/>
</dbReference>
<evidence type="ECO:0000313" key="3">
    <source>
        <dbReference type="Proteomes" id="UP000032515"/>
    </source>
</evidence>
<feature type="domain" description="AB hydrolase-1" evidence="1">
    <location>
        <begin position="28"/>
        <end position="154"/>
    </location>
</feature>
<name>A0A0D7EUF4_RHOPL</name>
<dbReference type="GO" id="GO:0018786">
    <property type="term" value="F:haloalkane dehalogenase activity"/>
    <property type="evidence" value="ECO:0007669"/>
    <property type="project" value="UniProtKB-EC"/>
</dbReference>
<dbReference type="OrthoDB" id="9808398at2"/>
<reference evidence="2 3" key="1">
    <citation type="submission" date="2014-11" db="EMBL/GenBank/DDBJ databases">
        <title>Genomics and ecophysiology of heterotrophic nitrogen fixing bacteria isolated from estuarine surface water.</title>
        <authorList>
            <person name="Bentzon-Tilia M."/>
            <person name="Severin I."/>
            <person name="Hansen L.H."/>
            <person name="Riemann L."/>
        </authorList>
    </citation>
    <scope>NUCLEOTIDE SEQUENCE [LARGE SCALE GENOMIC DNA]</scope>
    <source>
        <strain evidence="2 3">BAL398</strain>
    </source>
</reference>